<dbReference type="Proteomes" id="UP000315522">
    <property type="component" value="Unassembled WGS sequence"/>
</dbReference>
<keyword evidence="2" id="KW-0597">Phosphoprotein</keyword>
<evidence type="ECO:0000256" key="8">
    <source>
        <dbReference type="PROSITE-ProRule" id="PRU01363"/>
    </source>
</evidence>
<dbReference type="InterPro" id="IPR009081">
    <property type="entry name" value="PP-bd_ACP"/>
</dbReference>
<dbReference type="CDD" id="cd05930">
    <property type="entry name" value="A_NRPS"/>
    <property type="match status" value="1"/>
</dbReference>
<proteinExistence type="predicted"/>
<dbReference type="PANTHER" id="PTHR43775:SF20">
    <property type="entry name" value="HYBRID PKS-NRPS SYNTHETASE APDA"/>
    <property type="match status" value="1"/>
</dbReference>
<dbReference type="SUPFAM" id="SSF53901">
    <property type="entry name" value="Thiolase-like"/>
    <property type="match status" value="1"/>
</dbReference>
<evidence type="ECO:0000313" key="13">
    <source>
        <dbReference type="EMBL" id="TVY94338.1"/>
    </source>
</evidence>
<dbReference type="InterPro" id="IPR042099">
    <property type="entry name" value="ANL_N_sf"/>
</dbReference>
<dbReference type="GO" id="GO:0009403">
    <property type="term" value="P:toxin biosynthetic process"/>
    <property type="evidence" value="ECO:0007669"/>
    <property type="project" value="UniProtKB-ARBA"/>
</dbReference>
<dbReference type="InterPro" id="IPR020807">
    <property type="entry name" value="PKS_DH"/>
</dbReference>
<evidence type="ECO:0000256" key="2">
    <source>
        <dbReference type="ARBA" id="ARBA00022553"/>
    </source>
</evidence>
<dbReference type="SMART" id="SM00825">
    <property type="entry name" value="PKS_KS"/>
    <property type="match status" value="1"/>
</dbReference>
<dbReference type="Pfam" id="PF08242">
    <property type="entry name" value="Methyltransf_12"/>
    <property type="match status" value="1"/>
</dbReference>
<dbReference type="SMART" id="SM00827">
    <property type="entry name" value="PKS_AT"/>
    <property type="match status" value="1"/>
</dbReference>
<dbReference type="InterPro" id="IPR032821">
    <property type="entry name" value="PKS_assoc"/>
</dbReference>
<dbReference type="Pfam" id="PF07993">
    <property type="entry name" value="NAD_binding_4"/>
    <property type="match status" value="1"/>
</dbReference>
<keyword evidence="5" id="KW-0808">Transferase</keyword>
<dbReference type="InterPro" id="IPR013120">
    <property type="entry name" value="FAR_NAD-bd"/>
</dbReference>
<reference evidence="13 14" key="1">
    <citation type="submission" date="2018-05" db="EMBL/GenBank/DDBJ databases">
        <title>Genome sequencing and assembly of the regulated plant pathogen Lachnellula willkommii and related sister species for the development of diagnostic species identification markers.</title>
        <authorList>
            <person name="Giroux E."/>
            <person name="Bilodeau G."/>
        </authorList>
    </citation>
    <scope>NUCLEOTIDE SEQUENCE [LARGE SCALE GENOMIC DNA]</scope>
    <source>
        <strain evidence="13 14">CBS 172.35</strain>
    </source>
</reference>
<feature type="domain" description="Ketosynthase family 3 (KS3)" evidence="11">
    <location>
        <begin position="6"/>
        <end position="439"/>
    </location>
</feature>
<dbReference type="GO" id="GO:0006633">
    <property type="term" value="P:fatty acid biosynthetic process"/>
    <property type="evidence" value="ECO:0007669"/>
    <property type="project" value="InterPro"/>
</dbReference>
<feature type="region of interest" description="N-terminal hotdog fold" evidence="8">
    <location>
        <begin position="940"/>
        <end position="1073"/>
    </location>
</feature>
<feature type="region of interest" description="C-terminal hotdog fold" evidence="8">
    <location>
        <begin position="1088"/>
        <end position="1241"/>
    </location>
</feature>
<dbReference type="GO" id="GO:0031177">
    <property type="term" value="F:phosphopantetheine binding"/>
    <property type="evidence" value="ECO:0007669"/>
    <property type="project" value="InterPro"/>
</dbReference>
<dbReference type="GO" id="GO:0004315">
    <property type="term" value="F:3-oxoacyl-[acyl-carrier-protein] synthase activity"/>
    <property type="evidence" value="ECO:0007669"/>
    <property type="project" value="InterPro"/>
</dbReference>
<dbReference type="SUPFAM" id="SSF53335">
    <property type="entry name" value="S-adenosyl-L-methionine-dependent methyltransferases"/>
    <property type="match status" value="1"/>
</dbReference>
<dbReference type="SMART" id="SM00823">
    <property type="entry name" value="PKS_PP"/>
    <property type="match status" value="2"/>
</dbReference>
<feature type="domain" description="Carrier" evidence="10">
    <location>
        <begin position="2392"/>
        <end position="2471"/>
    </location>
</feature>
<dbReference type="Gene3D" id="3.40.47.10">
    <property type="match status" value="1"/>
</dbReference>
<evidence type="ECO:0000259" key="12">
    <source>
        <dbReference type="PROSITE" id="PS52019"/>
    </source>
</evidence>
<name>A0A559MN00_9HELO</name>
<evidence type="ECO:0000256" key="4">
    <source>
        <dbReference type="ARBA" id="ARBA00022603"/>
    </source>
</evidence>
<dbReference type="InterPro" id="IPR029063">
    <property type="entry name" value="SAM-dependent_MTases_sf"/>
</dbReference>
<dbReference type="InterPro" id="IPR049900">
    <property type="entry name" value="PKS_mFAS_DH"/>
</dbReference>
<protein>
    <submittedName>
        <fullName evidence="13">Hybrid PKS-NRPS synthetase</fullName>
    </submittedName>
</protein>
<accession>A0A559MN00</accession>
<dbReference type="SMART" id="SM00822">
    <property type="entry name" value="PKS_KR"/>
    <property type="match status" value="1"/>
</dbReference>
<feature type="active site" description="Proton acceptor; for dehydratase activity" evidence="8">
    <location>
        <position position="972"/>
    </location>
</feature>
<dbReference type="InterPro" id="IPR016035">
    <property type="entry name" value="Acyl_Trfase/lysoPLipase"/>
</dbReference>
<dbReference type="PROSITE" id="PS00606">
    <property type="entry name" value="KS3_1"/>
    <property type="match status" value="1"/>
</dbReference>
<evidence type="ECO:0000313" key="14">
    <source>
        <dbReference type="Proteomes" id="UP000315522"/>
    </source>
</evidence>
<dbReference type="InterPro" id="IPR013968">
    <property type="entry name" value="PKS_KR"/>
</dbReference>
<keyword evidence="6" id="KW-0677">Repeat</keyword>
<dbReference type="InterPro" id="IPR050091">
    <property type="entry name" value="PKS_NRPS_Biosynth_Enz"/>
</dbReference>
<dbReference type="GO" id="GO:0016874">
    <property type="term" value="F:ligase activity"/>
    <property type="evidence" value="ECO:0007669"/>
    <property type="project" value="UniProtKB-KW"/>
</dbReference>
<dbReference type="InterPro" id="IPR016036">
    <property type="entry name" value="Malonyl_transacylase_ACP-bd"/>
</dbReference>
<dbReference type="Pfam" id="PF00698">
    <property type="entry name" value="Acyl_transf_1"/>
    <property type="match status" value="1"/>
</dbReference>
<dbReference type="Pfam" id="PF21089">
    <property type="entry name" value="PKS_DH_N"/>
    <property type="match status" value="1"/>
</dbReference>
<dbReference type="InterPro" id="IPR049552">
    <property type="entry name" value="PKS_DH_N"/>
</dbReference>
<dbReference type="SUPFAM" id="SSF55048">
    <property type="entry name" value="Probable ACP-binding domain of malonyl-CoA ACP transacylase"/>
    <property type="match status" value="1"/>
</dbReference>
<dbReference type="Pfam" id="PF08659">
    <property type="entry name" value="KR"/>
    <property type="match status" value="1"/>
</dbReference>
<dbReference type="Gene3D" id="3.30.559.30">
    <property type="entry name" value="Nonribosomal peptide synthetase, condensation domain"/>
    <property type="match status" value="1"/>
</dbReference>
<dbReference type="PANTHER" id="PTHR43775">
    <property type="entry name" value="FATTY ACID SYNTHASE"/>
    <property type="match status" value="1"/>
</dbReference>
<dbReference type="Gene3D" id="3.40.366.10">
    <property type="entry name" value="Malonyl-Coenzyme A Acyl Carrier Protein, domain 2"/>
    <property type="match status" value="1"/>
</dbReference>
<dbReference type="PROSITE" id="PS50075">
    <property type="entry name" value="CARRIER"/>
    <property type="match status" value="2"/>
</dbReference>
<dbReference type="Pfam" id="PF00109">
    <property type="entry name" value="ketoacyl-synt"/>
    <property type="match status" value="1"/>
</dbReference>
<keyword evidence="3" id="KW-0436">Ligase</keyword>
<dbReference type="InterPro" id="IPR023213">
    <property type="entry name" value="CAT-like_dom_sf"/>
</dbReference>
<dbReference type="GO" id="GO:0008168">
    <property type="term" value="F:methyltransferase activity"/>
    <property type="evidence" value="ECO:0007669"/>
    <property type="project" value="UniProtKB-KW"/>
</dbReference>
<dbReference type="InterPro" id="IPR045851">
    <property type="entry name" value="AMP-bd_C_sf"/>
</dbReference>
<evidence type="ECO:0000256" key="5">
    <source>
        <dbReference type="ARBA" id="ARBA00022679"/>
    </source>
</evidence>
<dbReference type="CDD" id="cd00833">
    <property type="entry name" value="PKS"/>
    <property type="match status" value="1"/>
</dbReference>
<dbReference type="InterPro" id="IPR057326">
    <property type="entry name" value="KR_dom"/>
</dbReference>
<dbReference type="Gene3D" id="3.30.300.30">
    <property type="match status" value="1"/>
</dbReference>
<feature type="domain" description="PKS/mFAS DH" evidence="12">
    <location>
        <begin position="940"/>
        <end position="1241"/>
    </location>
</feature>
<feature type="domain" description="Carrier" evidence="10">
    <location>
        <begin position="3524"/>
        <end position="3604"/>
    </location>
</feature>
<dbReference type="Gene3D" id="1.10.1200.10">
    <property type="entry name" value="ACP-like"/>
    <property type="match status" value="1"/>
</dbReference>
<dbReference type="SUPFAM" id="SSF52151">
    <property type="entry name" value="FabD/lysophospholipase-like"/>
    <property type="match status" value="1"/>
</dbReference>
<dbReference type="InterPro" id="IPR016039">
    <property type="entry name" value="Thiolase-like"/>
</dbReference>
<dbReference type="SUPFAM" id="SSF56801">
    <property type="entry name" value="Acetyl-CoA synthetase-like"/>
    <property type="match status" value="1"/>
</dbReference>
<evidence type="ECO:0000256" key="6">
    <source>
        <dbReference type="ARBA" id="ARBA00022737"/>
    </source>
</evidence>
<evidence type="ECO:0000256" key="9">
    <source>
        <dbReference type="SAM" id="MobiDB-lite"/>
    </source>
</evidence>
<dbReference type="Pfam" id="PF00550">
    <property type="entry name" value="PP-binding"/>
    <property type="match status" value="2"/>
</dbReference>
<keyword evidence="1" id="KW-0596">Phosphopantetheine</keyword>
<dbReference type="SMART" id="SM00826">
    <property type="entry name" value="PKS_DH"/>
    <property type="match status" value="1"/>
</dbReference>
<dbReference type="PROSITE" id="PS52004">
    <property type="entry name" value="KS3_2"/>
    <property type="match status" value="1"/>
</dbReference>
<dbReference type="InterPro" id="IPR014043">
    <property type="entry name" value="Acyl_transferase_dom"/>
</dbReference>
<keyword evidence="7" id="KW-0511">Multifunctional enzyme</keyword>
<dbReference type="Pfam" id="PF00501">
    <property type="entry name" value="AMP-binding"/>
    <property type="match status" value="1"/>
</dbReference>
<dbReference type="GO" id="GO:0004312">
    <property type="term" value="F:fatty acid synthase activity"/>
    <property type="evidence" value="ECO:0007669"/>
    <property type="project" value="TreeGrafter"/>
</dbReference>
<dbReference type="CDD" id="cd19532">
    <property type="entry name" value="C_PKS-NRPS"/>
    <property type="match status" value="1"/>
</dbReference>
<evidence type="ECO:0000259" key="11">
    <source>
        <dbReference type="PROSITE" id="PS52004"/>
    </source>
</evidence>
<dbReference type="InterPro" id="IPR014031">
    <property type="entry name" value="Ketoacyl_synth_C"/>
</dbReference>
<dbReference type="Pfam" id="PF00668">
    <property type="entry name" value="Condensation"/>
    <property type="match status" value="1"/>
</dbReference>
<dbReference type="InterPro" id="IPR042104">
    <property type="entry name" value="PKS_dehydratase_sf"/>
</dbReference>
<dbReference type="InterPro" id="IPR014030">
    <property type="entry name" value="Ketoacyl_synth_N"/>
</dbReference>
<sequence length="3962" mass="436692">MTPSLLEPIAIIGTGCRFPGQSISPSKLWELLREPRDVLSDIPTERFNPAGFYHPDAMHHASTNVQKSYLLSEDFRVFDAQFFNIHPMEANAMDPQQRILLEAVYEATEAAGLPLESLRGSNTAVFVGLMNEDYSAHLLRDPDSTPIYIGTGTARSILSNRISYFFDWHGPSMTIDTACSSSLVSLHQAVQSLRNGESKIAVVGGTNLILSPEPFIAESKLKMLSPGSQSRMWDKEADGYARGDGIAAVVLKPLSAALRDGDFIECIIRETGVNQDGRTAGITMPSSVSQTELIRTTYERAGLDPVKDRPQYFEAHGTGTPAGDPIEAEAICRAFFDSRDDTKHETPLYCGSIKTVIGHTEGTAGLAGVIKASLALRHREIPPNLLFKSLNPSVRPFYKNLEIPSGTIPWPSIPEGQNRRVSVNSFGFGGTNAHVILESFKEPELESPLLELPLPIPFVFSAASGKSLSATLVAHAEYLKSEAGVDINRLAHTLRNRRSILPMRTAVSASTSEELIEKIEISLTPSNDNPDIGFRGHNTPPRILGIFTGQGAQWVGMGRELLLQSKFIQQIISNLDATLQKLPSTSRPTWSLRHELLADPSSSRLHEAAISQPLCTAVQIVLVDILRHSGVEFQAVVGHSSGEIGAAYAAGYISAASAIIIAYYRGFHAQLARSPNGTGGAMLAVGTSIADATEFCEHEDMQGRVCVAACNSSSSVTISGDIDAIEEAKEIFDDEKKFVRMLKVDTAYHSHHMLACSNLYIESLRQSSIQVGASSEACCWISSVEPGKRMSATDDLKDTYWNENMVQPVLFSQAVEAALAAKGPFNMAIEIGPHPALKGPALQCIQESTGQMIPYLSLLERSKNAVDTLSDSLGSLWTHFGPKGIDLSQSSTALAGVVAATDKALRPLADLPIYSWDHDKIHWFESRTSKVYRTRSRAIHPLLGTASLDNTEDRMCWKNLLRPSEIPWLHGHQLQNQMIFPAAGYVVTAFEAARQLANKRSIRLLEMESFTIGRSITFEEDDPGVEIAVALTDITTTPDSIRASFTYHAGLGKCPETLTLISSGCVNITLGECASSALPDRPFIPANLVDINSNLFYGSLEQLGYQYTGLFKSLTQMRRKLNMGTACVTHTSSSDLPSEDFLIHPATLDATFQSLFLACCHPGDGTLRDLHVPVSIRSIRINPYFHDKFSHEASLPLDCRLDPKVSSHVNGDIDIFAPTGNEGFLQIEGLTVAPFASASSAQDHALFSQCVWDVASPDGNAVAQSEKSTPEELEFQLVAEQVALYYLKKIMDEITEETWAKSEPHYKLMREYAKYSIAAVESGEQPFTEARWLANTREEIFAMTDNYPQRVELQIMRAVGENLPAAIQGHTNILEHMIEGNALTRFYEEETGIECLTVSLARTAKQLTFRYPHMKILEIGAGTGGATKKVLRHIGDAFASYTFTDISTGFFEQAREVFKDHESGMDFKALDIEKDIVEQGFVPHSYDLVIASLVLHATSNIERTMKNVRRLLKPGGFVMMLELTAQGPMRMAFVFCGLPGWWLGVGDGRSMSPNLTSAQWHTTLRKTGFSGVDMITPEDDFLVRPGFVITSQATDDRISALRNPQTSMVPETGMRDLIILGGTSLQNSRLVDSLIDILRPHCTKVTHIEHLEELSHHFISPSSTVLSLTDLDTPIFKRITESHLTGLKHMLNHARLVLWVSQGCRSDEPYANIMVGFGRTLSEEMGHVRFQHLDLEYDVPPRASLLAETLLRTHLLELWEEYRRSGEILWSLEPEMVQDKGQLFVQRLLPNIAANDRYNALRREIIKPVDPKIFPVRISYSETSYNLVEESETLNTVRTPGHNFVSIQVSHSLLFSVQISSEESYFLVLGNDVVSGEAVAAFSTAHASLVDVPKDLVFPIDIAPGQESTLLQQLAKSLIAQYLLNGNISKSTVVLHEPESLLAATILKKASKSETQVRFTTTLKHLEMQDMKSWIYLHPMSSTRVAKKMLPESITVFVDLSDDGAPKVIQQCLSPHCKLIDTSQLFGSSARRPQNAAKNSMMSALSGALESLSSDTHSDSAPLIALSDLPRTSITKTIQIVDWRTTSTVPTSVRPIDSQTLFSHSKTYILFGLTGDLGRSLCEWMVTRGAKTIVITSRNPLVEQSWIASLEQIGAHIKVFSNDITDITALSSLVKEIRATLPPVGGIANGAMFLRDVMIPDMDFDVLVRTLGPKVDGARYLNKLFPDKDLEFCVFFSSVAAIWGNRGQASYSGANMFSASLVNQRRKMGLSASVIHIGPILGAGYVSNADQKLRDSLDKAGWVFSSESDFHQSFAEAVVAGRPGSGLNPDIVSGMMRTKVDPGADVQWFDNPKFQHCANQNKRMETNKEVKPASNSPKEMLLGATSNHQVYMIIQDAFITKLQVVLQLEPVPDDQKNALTAKGADGLGMDSLVAVQVRSWLLKEFEVDVQVLKILGGATIREIIEYAQEKLPREMIPHVVIGTSEELAPPAIPGVNTSPQPTKVDTAGSDSEVPEIDNSTDLEHKLLSSTDWSSSDSKSIVTPYTPDIVPGRHADMGYGQARFWALRSLLEDKTTFNITCSASLSGQVRVSDLENAVQVVCQMHEAFRTVFFEDESHNSRQAVVEASRVKLETKMVSNETDIAEEFKRLNEHVFDLSKGDTFRVMLLTLSPTSHVFTFSYDHIIMDGLSLEIFLSDLITAYEGKAPRSNVSQYLDFSVREMNRFGTGSQDSETLFWRKEYPDIPPPLPLLPFAATKSRKMMTRYEFNKVEFRLNAAISTRIKATCQRNKSTPFHFHLAAFKILLFRLLDVDDLSIGIADSNRVDNHVLGSVGMYLNLLPLRFKRESEKQFREALREAKNKAYAALTHGAVPFNVLLEELKVPRSAKHSPIFQAFVNYRQGVQEKRKFGECEAEGLKYEIARSAYDLALDIIDNPGGDSTIAFMVQKSLYSSKDAEYLSDCYLRLLDAFSNDDGILERKAPIFSKESIQIASQLGRGPLLTSEWGETLCHQIARFAQRDELAVKDGMGSTLTHRDMARRINDIASALRSNVVAGSNVAMFQFATTDWICSMLAIWTVGAVYVPLDPRIPDQRLESIIKDCRPDMLLSHERTHNRAIQLKSTDMTILNVSTLSPAESSGASIKALPTDRAAIFYTSGSTGTPKGIVLKHSGLLNEIEGTIHSLNLPPGKVLQQSALGFDMSVWQVFMGLSNGGSVYIVSQAERGDPLALSSLIRRERITFTGATPSEYSSWLRFGSWHDTQHWAFALCGGEAMTQAVVRQFRDLASLHLRLFNCYGPTEISFSNNKIEIPYKDISSIEASNFPVGFTSPNCATYIIDDNLNLLPNGLSGEVLIGGAGVAIGYLNNPGLTSQAFIPDIFNPSETASKPLLHRTGDRGRLCADGALVIEGRITGDSQIKLRGIRIDMRDIEAVIAASAGGAITSVAVTLRKDSGLLVAFIVFSSTFGSENNKMGFLKELSSNLALPQYMQPAVTVPVDGLPVNNHGKLDRLALQTLPIPTTDRTTEVAHLSDMEHQLRLVWRRVLGTQANRFYAIDKDSDFFHVGGNSALLVRLQSLIRNTFDVVLPLVELFGTSTLGDMASKISSSAHVSSIDWVQETSLDFSANEGSLLSPEKGANLQARQGRVVLLTGSTGFLGKSILRHLVQDPEVSKVHCVAIRLHEESTQSKERDLGIVSEKIEQHPGNLADPFLGLSAEKFAALSQEIDFVIHCGAQRSFWGHYQLFRNVNVLSTKELVKMAISRRVPIHFVSSGGVLLLDQDQQETSYLERSLASHPPPADGSNGYLASKWASEKVLENATTIYKVPVSIFRPTPTLGENTTSSSYILEEFLQRANEMRALPTAEGWTADFDLLPLEKFTRIICTIPQTLPSGPKVKFVHCSSEVKVTSEEVSDYLERFCEGKAGFERLHATEWMGAIKKKGFGYIFASQKMVLDPTADWSDSLVSQR</sequence>
<evidence type="ECO:0000256" key="1">
    <source>
        <dbReference type="ARBA" id="ARBA00022450"/>
    </source>
</evidence>
<dbReference type="InterPro" id="IPR001242">
    <property type="entry name" value="Condensation_dom"/>
</dbReference>
<evidence type="ECO:0000256" key="7">
    <source>
        <dbReference type="ARBA" id="ARBA00023268"/>
    </source>
</evidence>
<dbReference type="FunFam" id="3.40.47.10:FF:000019">
    <property type="entry name" value="Polyketide synthase type I"/>
    <property type="match status" value="1"/>
</dbReference>
<dbReference type="InterPro" id="IPR020841">
    <property type="entry name" value="PKS_Beta-ketoAc_synthase_dom"/>
</dbReference>
<dbReference type="InterPro" id="IPR000873">
    <property type="entry name" value="AMP-dep_synth/lig_dom"/>
</dbReference>
<dbReference type="Gene3D" id="3.40.50.150">
    <property type="entry name" value="Vaccinia Virus protein VP39"/>
    <property type="match status" value="1"/>
</dbReference>
<dbReference type="CDD" id="cd02440">
    <property type="entry name" value="AdoMet_MTases"/>
    <property type="match status" value="1"/>
</dbReference>
<dbReference type="Pfam" id="PF02801">
    <property type="entry name" value="Ketoacyl-synt_C"/>
    <property type="match status" value="1"/>
</dbReference>
<dbReference type="InterPro" id="IPR020806">
    <property type="entry name" value="PKS_PP-bd"/>
</dbReference>
<keyword evidence="14" id="KW-1185">Reference proteome</keyword>
<dbReference type="EMBL" id="QGML01000017">
    <property type="protein sequence ID" value="TVY94338.1"/>
    <property type="molecule type" value="Genomic_DNA"/>
</dbReference>
<dbReference type="SUPFAM" id="SSF52777">
    <property type="entry name" value="CoA-dependent acyltransferases"/>
    <property type="match status" value="2"/>
</dbReference>
<dbReference type="SUPFAM" id="SSF51735">
    <property type="entry name" value="NAD(P)-binding Rossmann-fold domains"/>
    <property type="match status" value="2"/>
</dbReference>
<dbReference type="InterPro" id="IPR018201">
    <property type="entry name" value="Ketoacyl_synth_AS"/>
</dbReference>
<dbReference type="InterPro" id="IPR020845">
    <property type="entry name" value="AMP-binding_CS"/>
</dbReference>
<dbReference type="SUPFAM" id="SSF47336">
    <property type="entry name" value="ACP-like"/>
    <property type="match status" value="2"/>
</dbReference>
<dbReference type="PROSITE" id="PS52019">
    <property type="entry name" value="PKS_MFAS_DH"/>
    <property type="match status" value="1"/>
</dbReference>
<dbReference type="InterPro" id="IPR036736">
    <property type="entry name" value="ACP-like_sf"/>
</dbReference>
<feature type="active site" description="Proton donor; for dehydratase activity" evidence="8">
    <location>
        <position position="1149"/>
    </location>
</feature>
<dbReference type="PROSITE" id="PS00455">
    <property type="entry name" value="AMP_BINDING"/>
    <property type="match status" value="1"/>
</dbReference>
<dbReference type="InterPro" id="IPR049551">
    <property type="entry name" value="PKS_DH_C"/>
</dbReference>
<dbReference type="GO" id="GO:0032259">
    <property type="term" value="P:methylation"/>
    <property type="evidence" value="ECO:0007669"/>
    <property type="project" value="UniProtKB-KW"/>
</dbReference>
<organism evidence="13 14">
    <name type="scientific">Lachnellula willkommii</name>
    <dbReference type="NCBI Taxonomy" id="215461"/>
    <lineage>
        <taxon>Eukaryota</taxon>
        <taxon>Fungi</taxon>
        <taxon>Dikarya</taxon>
        <taxon>Ascomycota</taxon>
        <taxon>Pezizomycotina</taxon>
        <taxon>Leotiomycetes</taxon>
        <taxon>Helotiales</taxon>
        <taxon>Lachnaceae</taxon>
        <taxon>Lachnellula</taxon>
    </lineage>
</organism>
<evidence type="ECO:0000259" key="10">
    <source>
        <dbReference type="PROSITE" id="PS50075"/>
    </source>
</evidence>
<gene>
    <name evidence="13" type="primary">fsa1_1</name>
    <name evidence="13" type="ORF">LAWI1_G001095</name>
</gene>
<dbReference type="Gene3D" id="3.40.50.12780">
    <property type="entry name" value="N-terminal domain of ligase-like"/>
    <property type="match status" value="1"/>
</dbReference>
<evidence type="ECO:0000256" key="3">
    <source>
        <dbReference type="ARBA" id="ARBA00022598"/>
    </source>
</evidence>
<dbReference type="Gene3D" id="3.40.50.720">
    <property type="entry name" value="NAD(P)-binding Rossmann-like Domain"/>
    <property type="match status" value="2"/>
</dbReference>
<feature type="region of interest" description="Disordered" evidence="9">
    <location>
        <begin position="2490"/>
        <end position="2516"/>
    </location>
</feature>
<dbReference type="InterPro" id="IPR036291">
    <property type="entry name" value="NAD(P)-bd_dom_sf"/>
</dbReference>
<comment type="caution">
    <text evidence="13">The sequence shown here is derived from an EMBL/GenBank/DDBJ whole genome shotgun (WGS) entry which is preliminary data.</text>
</comment>
<dbReference type="Pfam" id="PF14765">
    <property type="entry name" value="PS-DH"/>
    <property type="match status" value="1"/>
</dbReference>
<dbReference type="InterPro" id="IPR013217">
    <property type="entry name" value="Methyltransf_12"/>
</dbReference>
<dbReference type="Pfam" id="PF16197">
    <property type="entry name" value="KAsynt_C_assoc"/>
    <property type="match status" value="1"/>
</dbReference>
<dbReference type="Gene3D" id="3.30.559.10">
    <property type="entry name" value="Chloramphenicol acetyltransferase-like domain"/>
    <property type="match status" value="1"/>
</dbReference>
<dbReference type="Gene3D" id="3.10.129.110">
    <property type="entry name" value="Polyketide synthase dehydratase"/>
    <property type="match status" value="1"/>
</dbReference>
<dbReference type="InterPro" id="IPR001227">
    <property type="entry name" value="Ac_transferase_dom_sf"/>
</dbReference>
<keyword evidence="4" id="KW-0489">Methyltransferase</keyword>